<sequence>MAPRVDQLLTLDVAGIRDGMQRGSLKATQLTEAYLAQIEKCENDVQAFSWHDAEYARAQAADLDRYRSLGLPLGPLHGVPVAVKDIIDTADIPTENGCEADLGRVPTKDAYVIERLKAAGAIMIGKTVTTELAFMQPGKTRNPHNLAHTPGGSSQGSAAAVAAAMTPLAIGTQTGGSVIRPASFCGVTGFKPTFGRIPRRGVLSQSPSLDTVGVFARTPLDAAALSDALFGADAEDTATRFMPPARLFETAAQPSPLPPVFALVRPPGWEQASEEVHEAFAELAEALGEQVFEVDLPSLFNEAAEVRERINYAEMARCYYPYWRKSAAVLSEKVLTAIEAGNQILARDYIAALDVPKVLSAALEEIFGRCDAIICPAALGPAPEGLDSTGDSLFNGLWTLTGHPAVTLPLLRSSNDLPMGVQLVGERGNDARLLRTANWLAHWSATDQDG</sequence>
<dbReference type="Proteomes" id="UP000433788">
    <property type="component" value="Unassembled WGS sequence"/>
</dbReference>
<reference evidence="2 3" key="1">
    <citation type="submission" date="2019-11" db="EMBL/GenBank/DDBJ databases">
        <authorList>
            <person name="Zhang X.Y."/>
        </authorList>
    </citation>
    <scope>NUCLEOTIDE SEQUENCE [LARGE SCALE GENOMIC DNA]</scope>
    <source>
        <strain evidence="2 3">C176</strain>
    </source>
</reference>
<dbReference type="Pfam" id="PF01425">
    <property type="entry name" value="Amidase"/>
    <property type="match status" value="1"/>
</dbReference>
<feature type="domain" description="Amidase" evidence="1">
    <location>
        <begin position="30"/>
        <end position="434"/>
    </location>
</feature>
<dbReference type="PANTHER" id="PTHR11895:SF151">
    <property type="entry name" value="GLUTAMYL-TRNA(GLN) AMIDOTRANSFERASE SUBUNIT A"/>
    <property type="match status" value="1"/>
</dbReference>
<organism evidence="2 3">
    <name type="scientific">Spiribacter salilacus</name>
    <dbReference type="NCBI Taxonomy" id="2664894"/>
    <lineage>
        <taxon>Bacteria</taxon>
        <taxon>Pseudomonadati</taxon>
        <taxon>Pseudomonadota</taxon>
        <taxon>Gammaproteobacteria</taxon>
        <taxon>Chromatiales</taxon>
        <taxon>Ectothiorhodospiraceae</taxon>
        <taxon>Spiribacter</taxon>
    </lineage>
</organism>
<proteinExistence type="predicted"/>
<evidence type="ECO:0000313" key="3">
    <source>
        <dbReference type="Proteomes" id="UP000433788"/>
    </source>
</evidence>
<accession>A0A6N7QTY1</accession>
<evidence type="ECO:0000313" key="2">
    <source>
        <dbReference type="EMBL" id="MRH78869.1"/>
    </source>
</evidence>
<dbReference type="EMBL" id="WJPP01000004">
    <property type="protein sequence ID" value="MRH78869.1"/>
    <property type="molecule type" value="Genomic_DNA"/>
</dbReference>
<evidence type="ECO:0000259" key="1">
    <source>
        <dbReference type="Pfam" id="PF01425"/>
    </source>
</evidence>
<dbReference type="InterPro" id="IPR036928">
    <property type="entry name" value="AS_sf"/>
</dbReference>
<dbReference type="InterPro" id="IPR000120">
    <property type="entry name" value="Amidase"/>
</dbReference>
<protein>
    <submittedName>
        <fullName evidence="2">Amidase</fullName>
    </submittedName>
</protein>
<dbReference type="PANTHER" id="PTHR11895">
    <property type="entry name" value="TRANSAMIDASE"/>
    <property type="match status" value="1"/>
</dbReference>
<dbReference type="Gene3D" id="3.90.1300.10">
    <property type="entry name" value="Amidase signature (AS) domain"/>
    <property type="match status" value="1"/>
</dbReference>
<gene>
    <name evidence="2" type="ORF">GH984_09125</name>
</gene>
<dbReference type="GO" id="GO:0003824">
    <property type="term" value="F:catalytic activity"/>
    <property type="evidence" value="ECO:0007669"/>
    <property type="project" value="InterPro"/>
</dbReference>
<comment type="caution">
    <text evidence="2">The sequence shown here is derived from an EMBL/GenBank/DDBJ whole genome shotgun (WGS) entry which is preliminary data.</text>
</comment>
<dbReference type="RefSeq" id="WP_153719890.1">
    <property type="nucleotide sequence ID" value="NZ_WJPP01000004.1"/>
</dbReference>
<dbReference type="AlphaFoldDB" id="A0A6N7QTY1"/>
<dbReference type="InterPro" id="IPR023631">
    <property type="entry name" value="Amidase_dom"/>
</dbReference>
<keyword evidence="3" id="KW-1185">Reference proteome</keyword>
<dbReference type="SUPFAM" id="SSF75304">
    <property type="entry name" value="Amidase signature (AS) enzymes"/>
    <property type="match status" value="1"/>
</dbReference>
<name>A0A6N7QTY1_9GAMM</name>